<keyword evidence="6" id="KW-1185">Reference proteome</keyword>
<dbReference type="EMBL" id="CP017267">
    <property type="protein sequence ID" value="APB31235.1"/>
    <property type="molecule type" value="Genomic_DNA"/>
</dbReference>
<dbReference type="CDD" id="cd07377">
    <property type="entry name" value="WHTH_GntR"/>
    <property type="match status" value="1"/>
</dbReference>
<dbReference type="GO" id="GO:0003677">
    <property type="term" value="F:DNA binding"/>
    <property type="evidence" value="ECO:0007669"/>
    <property type="project" value="UniProtKB-KW"/>
</dbReference>
<dbReference type="PANTHER" id="PTHR38445">
    <property type="entry name" value="HTH-TYPE TRANSCRIPTIONAL REPRESSOR YTRA"/>
    <property type="match status" value="1"/>
</dbReference>
<accession>A0A1J0A5M4</accession>
<keyword evidence="3" id="KW-0804">Transcription</keyword>
<dbReference type="GO" id="GO:0003700">
    <property type="term" value="F:DNA-binding transcription factor activity"/>
    <property type="evidence" value="ECO:0007669"/>
    <property type="project" value="InterPro"/>
</dbReference>
<gene>
    <name evidence="5" type="ORF">BHY08_04975</name>
</gene>
<dbReference type="RefSeq" id="WP_071456823.1">
    <property type="nucleotide sequence ID" value="NZ_CP017267.1"/>
</dbReference>
<proteinExistence type="predicted"/>
<name>A0A1J0A5M4_9ENTE</name>
<dbReference type="SUPFAM" id="SSF46785">
    <property type="entry name" value="Winged helix' DNA-binding domain"/>
    <property type="match status" value="1"/>
</dbReference>
<reference evidence="5 6" key="1">
    <citation type="submission" date="2016-09" db="EMBL/GenBank/DDBJ databases">
        <title>Vagococcus teuberi sp. nov., isolated from the Malian artisanal sour milk fene.</title>
        <authorList>
            <person name="Wullschleger S."/>
            <person name="Seifert C."/>
            <person name="Baumgartner S."/>
            <person name="Lacroix C."/>
            <person name="Bonfoh B."/>
            <person name="Stevens M.J."/>
            <person name="Meile L."/>
        </authorList>
    </citation>
    <scope>NUCLEOTIDE SEQUENCE [LARGE SCALE GENOMIC DNA]</scope>
    <source>
        <strain evidence="5 6">DSM 21459</strain>
    </source>
</reference>
<dbReference type="InterPro" id="IPR000524">
    <property type="entry name" value="Tscrpt_reg_HTH_GntR"/>
</dbReference>
<dbReference type="Gene3D" id="1.10.10.10">
    <property type="entry name" value="Winged helix-like DNA-binding domain superfamily/Winged helix DNA-binding domain"/>
    <property type="match status" value="1"/>
</dbReference>
<dbReference type="Proteomes" id="UP000191200">
    <property type="component" value="Chromosome"/>
</dbReference>
<organism evidence="5 6">
    <name type="scientific">Vagococcus teuberi</name>
    <dbReference type="NCBI Taxonomy" id="519472"/>
    <lineage>
        <taxon>Bacteria</taxon>
        <taxon>Bacillati</taxon>
        <taxon>Bacillota</taxon>
        <taxon>Bacilli</taxon>
        <taxon>Lactobacillales</taxon>
        <taxon>Enterococcaceae</taxon>
        <taxon>Vagococcus</taxon>
    </lineage>
</organism>
<keyword evidence="1" id="KW-0805">Transcription regulation</keyword>
<dbReference type="InterPro" id="IPR036388">
    <property type="entry name" value="WH-like_DNA-bd_sf"/>
</dbReference>
<dbReference type="Pfam" id="PF00392">
    <property type="entry name" value="GntR"/>
    <property type="match status" value="1"/>
</dbReference>
<evidence type="ECO:0000256" key="2">
    <source>
        <dbReference type="ARBA" id="ARBA00023125"/>
    </source>
</evidence>
<evidence type="ECO:0000256" key="3">
    <source>
        <dbReference type="ARBA" id="ARBA00023163"/>
    </source>
</evidence>
<feature type="domain" description="HTH gntR-type" evidence="4">
    <location>
        <begin position="10"/>
        <end position="77"/>
    </location>
</feature>
<sequence length="129" mass="14399">MIEIDTKSLVPIYSQLIFQIKRAIVLGDLAHGQSMPSVRALAGDIGVNMHTINKAYKLLVDEGVLVQEKKGFKVSEKEVIQTSVENCQQIQQKIDEILIDSLIFGIDLDALMETRLHVMKGCDTDDLDD</sequence>
<evidence type="ECO:0000313" key="5">
    <source>
        <dbReference type="EMBL" id="APB31235.1"/>
    </source>
</evidence>
<evidence type="ECO:0000256" key="1">
    <source>
        <dbReference type="ARBA" id="ARBA00023015"/>
    </source>
</evidence>
<evidence type="ECO:0000313" key="6">
    <source>
        <dbReference type="Proteomes" id="UP000191200"/>
    </source>
</evidence>
<dbReference type="PANTHER" id="PTHR38445:SF7">
    <property type="entry name" value="GNTR-FAMILY TRANSCRIPTIONAL REGULATOR"/>
    <property type="match status" value="1"/>
</dbReference>
<dbReference type="KEGG" id="vte:BHY08_04975"/>
<keyword evidence="2" id="KW-0238">DNA-binding</keyword>
<dbReference type="InterPro" id="IPR036390">
    <property type="entry name" value="WH_DNA-bd_sf"/>
</dbReference>
<dbReference type="PROSITE" id="PS50949">
    <property type="entry name" value="HTH_GNTR"/>
    <property type="match status" value="1"/>
</dbReference>
<dbReference type="SMART" id="SM00345">
    <property type="entry name" value="HTH_GNTR"/>
    <property type="match status" value="1"/>
</dbReference>
<dbReference type="AlphaFoldDB" id="A0A1J0A5M4"/>
<protein>
    <recommendedName>
        <fullName evidence="4">HTH gntR-type domain-containing protein</fullName>
    </recommendedName>
</protein>
<evidence type="ECO:0000259" key="4">
    <source>
        <dbReference type="PROSITE" id="PS50949"/>
    </source>
</evidence>
<dbReference type="OrthoDB" id="9801546at2"/>
<dbReference type="STRING" id="519472.BHY08_04975"/>